<evidence type="ECO:0000313" key="9">
    <source>
        <dbReference type="Proteomes" id="UP000178501"/>
    </source>
</evidence>
<keyword evidence="2 5" id="KW-0547">Nucleotide-binding</keyword>
<keyword evidence="5" id="KW-0648">Protein biosynthesis</keyword>
<dbReference type="InterPro" id="IPR036621">
    <property type="entry name" value="Anticodon-bd_dom_sf"/>
</dbReference>
<comment type="subunit">
    <text evidence="5">Homodimer.</text>
</comment>
<dbReference type="GO" id="GO:0006427">
    <property type="term" value="P:histidyl-tRNA aminoacylation"/>
    <property type="evidence" value="ECO:0007669"/>
    <property type="project" value="UniProtKB-UniRule"/>
</dbReference>
<feature type="binding site" evidence="6">
    <location>
        <position position="121"/>
    </location>
    <ligand>
        <name>L-histidine</name>
        <dbReference type="ChEBI" id="CHEBI:57595"/>
    </ligand>
</feature>
<keyword evidence="5" id="KW-0067">ATP-binding</keyword>
<dbReference type="CDD" id="cd00773">
    <property type="entry name" value="HisRS-like_core"/>
    <property type="match status" value="1"/>
</dbReference>
<dbReference type="PROSITE" id="PS50862">
    <property type="entry name" value="AA_TRNA_LIGASE_II"/>
    <property type="match status" value="1"/>
</dbReference>
<dbReference type="EC" id="6.1.1.21" evidence="5"/>
<dbReference type="Gene3D" id="3.40.50.800">
    <property type="entry name" value="Anticodon-binding domain"/>
    <property type="match status" value="1"/>
</dbReference>
<dbReference type="PANTHER" id="PTHR43707:SF1">
    <property type="entry name" value="HISTIDINE--TRNA LIGASE, MITOCHONDRIAL-RELATED"/>
    <property type="match status" value="1"/>
</dbReference>
<evidence type="ECO:0000256" key="2">
    <source>
        <dbReference type="ARBA" id="ARBA00022741"/>
    </source>
</evidence>
<dbReference type="GO" id="GO:0004821">
    <property type="term" value="F:histidine-tRNA ligase activity"/>
    <property type="evidence" value="ECO:0007669"/>
    <property type="project" value="UniProtKB-UniRule"/>
</dbReference>
<dbReference type="HAMAP" id="MF_00127">
    <property type="entry name" value="His_tRNA_synth"/>
    <property type="match status" value="1"/>
</dbReference>
<evidence type="ECO:0000256" key="4">
    <source>
        <dbReference type="ARBA" id="ARBA00047639"/>
    </source>
</evidence>
<comment type="subcellular location">
    <subcellularLocation>
        <location evidence="5">Cytoplasm</location>
    </subcellularLocation>
</comment>
<comment type="catalytic activity">
    <reaction evidence="4 5">
        <text>tRNA(His) + L-histidine + ATP = L-histidyl-tRNA(His) + AMP + diphosphate + H(+)</text>
        <dbReference type="Rhea" id="RHEA:17313"/>
        <dbReference type="Rhea" id="RHEA-COMP:9665"/>
        <dbReference type="Rhea" id="RHEA-COMP:9689"/>
        <dbReference type="ChEBI" id="CHEBI:15378"/>
        <dbReference type="ChEBI" id="CHEBI:30616"/>
        <dbReference type="ChEBI" id="CHEBI:33019"/>
        <dbReference type="ChEBI" id="CHEBI:57595"/>
        <dbReference type="ChEBI" id="CHEBI:78442"/>
        <dbReference type="ChEBI" id="CHEBI:78527"/>
        <dbReference type="ChEBI" id="CHEBI:456215"/>
        <dbReference type="EC" id="6.1.1.21"/>
    </reaction>
</comment>
<dbReference type="InterPro" id="IPR004154">
    <property type="entry name" value="Anticodon-bd"/>
</dbReference>
<sequence>MRGFKDILPAEQPYWSYIRKLAESFAKGYGFSVIEPPILEEAGLFARAIGKQTDIVEKEMFSFVDQGEGAVVLRPEATASIARAYITHGMVSLPQPVKLYYWGPMFRRERPQSGRQRQFHQFGFEILGDSSPVIDAQIIALVHNFYQQIGLEQFSLQVNSLGCPNCRQIYVKELTNYYRSKRRLLCEDCKQRLAKNPLRLLDCKKPSCQFLKAEAPQIIDWLDDDCKNHFMKVVEYLDELNISYKLNPQLVRGLDYYTRTVFEVWPKEVKEGAQSALAGGGRYDGLIELLGGRDTPAAGAAIGVERTISQLKQQEKQIPLETAPDVFLAQIGDQAKIKALLLFEQLRQEDIQAAENFAKDSLKIQLELANKLKVKYALILGQKEVMDGTILIRDMESGVQEVVDFKKTVLELKKKLARLNGGAV</sequence>
<dbReference type="GO" id="GO:0005737">
    <property type="term" value="C:cytoplasm"/>
    <property type="evidence" value="ECO:0007669"/>
    <property type="project" value="UniProtKB-SubCell"/>
</dbReference>
<dbReference type="SUPFAM" id="SSF55681">
    <property type="entry name" value="Class II aaRS and biotin synthetases"/>
    <property type="match status" value="1"/>
</dbReference>
<dbReference type="SUPFAM" id="SSF52954">
    <property type="entry name" value="Class II aaRS ABD-related"/>
    <property type="match status" value="1"/>
</dbReference>
<reference evidence="8 9" key="1">
    <citation type="journal article" date="2016" name="Nat. Commun.">
        <title>Thousands of microbial genomes shed light on interconnected biogeochemical processes in an aquifer system.</title>
        <authorList>
            <person name="Anantharaman K."/>
            <person name="Brown C.T."/>
            <person name="Hug L.A."/>
            <person name="Sharon I."/>
            <person name="Castelle C.J."/>
            <person name="Probst A.J."/>
            <person name="Thomas B.C."/>
            <person name="Singh A."/>
            <person name="Wilkins M.J."/>
            <person name="Karaoz U."/>
            <person name="Brodie E.L."/>
            <person name="Williams K.H."/>
            <person name="Hubbard S.S."/>
            <person name="Banfield J.F."/>
        </authorList>
    </citation>
    <scope>NUCLEOTIDE SEQUENCE [LARGE SCALE GENOMIC DNA]</scope>
</reference>
<evidence type="ECO:0000256" key="3">
    <source>
        <dbReference type="ARBA" id="ARBA00023146"/>
    </source>
</evidence>
<evidence type="ECO:0000313" key="8">
    <source>
        <dbReference type="EMBL" id="OGY51265.1"/>
    </source>
</evidence>
<dbReference type="AlphaFoldDB" id="A0A1G1YFY2"/>
<dbReference type="NCBIfam" id="TIGR00442">
    <property type="entry name" value="hisS"/>
    <property type="match status" value="1"/>
</dbReference>
<feature type="binding site" evidence="6">
    <location>
        <begin position="76"/>
        <end position="78"/>
    </location>
    <ligand>
        <name>L-histidine</name>
        <dbReference type="ChEBI" id="CHEBI:57595"/>
    </ligand>
</feature>
<accession>A0A1G1YFY2</accession>
<gene>
    <name evidence="5" type="primary">hisS</name>
    <name evidence="8" type="ORF">A3J65_04800</name>
</gene>
<keyword evidence="5 8" id="KW-0436">Ligase</keyword>
<dbReference type="Proteomes" id="UP000178501">
    <property type="component" value="Unassembled WGS sequence"/>
</dbReference>
<feature type="binding site" evidence="6">
    <location>
        <position position="107"/>
    </location>
    <ligand>
        <name>L-histidine</name>
        <dbReference type="ChEBI" id="CHEBI:57595"/>
    </ligand>
</feature>
<dbReference type="InterPro" id="IPR045864">
    <property type="entry name" value="aa-tRNA-synth_II/BPL/LPL"/>
</dbReference>
<keyword evidence="5" id="KW-0963">Cytoplasm</keyword>
<dbReference type="InterPro" id="IPR006195">
    <property type="entry name" value="aa-tRNA-synth_II"/>
</dbReference>
<dbReference type="PIRSF" id="PIRSF001549">
    <property type="entry name" value="His-tRNA_synth"/>
    <property type="match status" value="1"/>
</dbReference>
<evidence type="ECO:0000256" key="1">
    <source>
        <dbReference type="ARBA" id="ARBA00008226"/>
    </source>
</evidence>
<feature type="binding site" evidence="6">
    <location>
        <position position="125"/>
    </location>
    <ligand>
        <name>L-histidine</name>
        <dbReference type="ChEBI" id="CHEBI:57595"/>
    </ligand>
</feature>
<evidence type="ECO:0000259" key="7">
    <source>
        <dbReference type="PROSITE" id="PS50862"/>
    </source>
</evidence>
<comment type="similarity">
    <text evidence="1 5">Belongs to the class-II aminoacyl-tRNA synthetase family.</text>
</comment>
<feature type="domain" description="Aminoacyl-transfer RNA synthetases class-II family profile" evidence="7">
    <location>
        <begin position="1"/>
        <end position="319"/>
    </location>
</feature>
<feature type="binding site" evidence="6">
    <location>
        <position position="252"/>
    </location>
    <ligand>
        <name>L-histidine</name>
        <dbReference type="ChEBI" id="CHEBI:57595"/>
    </ligand>
</feature>
<dbReference type="PANTHER" id="PTHR43707">
    <property type="entry name" value="HISTIDYL-TRNA SYNTHETASE"/>
    <property type="match status" value="1"/>
</dbReference>
<dbReference type="Pfam" id="PF13393">
    <property type="entry name" value="tRNA-synt_His"/>
    <property type="match status" value="1"/>
</dbReference>
<organism evidence="8 9">
    <name type="scientific">Candidatus Buchananbacteria bacterium RIFCSPHIGHO2_02_FULL_45_11b</name>
    <dbReference type="NCBI Taxonomy" id="1797541"/>
    <lineage>
        <taxon>Bacteria</taxon>
        <taxon>Candidatus Buchananiibacteriota</taxon>
    </lineage>
</organism>
<evidence type="ECO:0000256" key="5">
    <source>
        <dbReference type="HAMAP-Rule" id="MF_00127"/>
    </source>
</evidence>
<dbReference type="InterPro" id="IPR015807">
    <property type="entry name" value="His-tRNA-ligase"/>
</dbReference>
<comment type="caution">
    <text evidence="8">The sequence shown here is derived from an EMBL/GenBank/DDBJ whole genome shotgun (WGS) entry which is preliminary data.</text>
</comment>
<dbReference type="InterPro" id="IPR004516">
    <property type="entry name" value="HisRS/HisZ"/>
</dbReference>
<name>A0A1G1YFY2_9BACT</name>
<dbReference type="Pfam" id="PF03129">
    <property type="entry name" value="HGTP_anticodon"/>
    <property type="match status" value="1"/>
</dbReference>
<dbReference type="InterPro" id="IPR041715">
    <property type="entry name" value="HisRS-like_core"/>
</dbReference>
<protein>
    <recommendedName>
        <fullName evidence="5">Histidine--tRNA ligase</fullName>
        <ecNumber evidence="5">6.1.1.21</ecNumber>
    </recommendedName>
    <alternativeName>
        <fullName evidence="5">Histidyl-tRNA synthetase</fullName>
        <shortName evidence="5">HisRS</shortName>
    </alternativeName>
</protein>
<proteinExistence type="inferred from homology"/>
<dbReference type="GO" id="GO:0005524">
    <property type="term" value="F:ATP binding"/>
    <property type="evidence" value="ECO:0007669"/>
    <property type="project" value="UniProtKB-UniRule"/>
</dbReference>
<dbReference type="Gene3D" id="3.30.930.10">
    <property type="entry name" value="Bira Bifunctional Protein, Domain 2"/>
    <property type="match status" value="1"/>
</dbReference>
<keyword evidence="3 5" id="KW-0030">Aminoacyl-tRNA synthetase</keyword>
<feature type="binding site" evidence="6">
    <location>
        <begin position="256"/>
        <end position="257"/>
    </location>
    <ligand>
        <name>L-histidine</name>
        <dbReference type="ChEBI" id="CHEBI:57595"/>
    </ligand>
</feature>
<dbReference type="EMBL" id="MHIK01000032">
    <property type="protein sequence ID" value="OGY51265.1"/>
    <property type="molecule type" value="Genomic_DNA"/>
</dbReference>
<evidence type="ECO:0000256" key="6">
    <source>
        <dbReference type="PIRSR" id="PIRSR001549-1"/>
    </source>
</evidence>